<gene>
    <name evidence="2" type="ORF">MUK42_26085</name>
</gene>
<organism evidence="2 3">
    <name type="scientific">Musa troglodytarum</name>
    <name type="common">fe'i banana</name>
    <dbReference type="NCBI Taxonomy" id="320322"/>
    <lineage>
        <taxon>Eukaryota</taxon>
        <taxon>Viridiplantae</taxon>
        <taxon>Streptophyta</taxon>
        <taxon>Embryophyta</taxon>
        <taxon>Tracheophyta</taxon>
        <taxon>Spermatophyta</taxon>
        <taxon>Magnoliopsida</taxon>
        <taxon>Liliopsida</taxon>
        <taxon>Zingiberales</taxon>
        <taxon>Musaceae</taxon>
        <taxon>Musa</taxon>
    </lineage>
</organism>
<feature type="region of interest" description="Disordered" evidence="1">
    <location>
        <begin position="19"/>
        <end position="64"/>
    </location>
</feature>
<proteinExistence type="predicted"/>
<dbReference type="EMBL" id="CP097502">
    <property type="protein sequence ID" value="URD76946.1"/>
    <property type="molecule type" value="Genomic_DNA"/>
</dbReference>
<sequence length="64" mass="7342">MATGEEWCRHLVRGWKPGSVRRSDRATSSLTVRRTANPRGRCGHRTNRTEDDGEAWMDEVDRDG</sequence>
<name>A0A9E7EGY8_9LILI</name>
<reference evidence="2" key="1">
    <citation type="submission" date="2022-05" db="EMBL/GenBank/DDBJ databases">
        <title>The Musa troglodytarum L. genome provides insights into the mechanism of non-climacteric behaviour and enrichment of carotenoids.</title>
        <authorList>
            <person name="Wang J."/>
        </authorList>
    </citation>
    <scope>NUCLEOTIDE SEQUENCE</scope>
    <source>
        <tissue evidence="2">Leaf</tissue>
    </source>
</reference>
<accession>A0A9E7EGY8</accession>
<dbReference type="Proteomes" id="UP001055439">
    <property type="component" value="Chromosome 1"/>
</dbReference>
<dbReference type="AlphaFoldDB" id="A0A9E7EGY8"/>
<feature type="compositionally biased region" description="Acidic residues" evidence="1">
    <location>
        <begin position="51"/>
        <end position="64"/>
    </location>
</feature>
<evidence type="ECO:0000313" key="3">
    <source>
        <dbReference type="Proteomes" id="UP001055439"/>
    </source>
</evidence>
<evidence type="ECO:0000313" key="2">
    <source>
        <dbReference type="EMBL" id="URD76946.1"/>
    </source>
</evidence>
<protein>
    <submittedName>
        <fullName evidence="2">Uncharacterized protein</fullName>
    </submittedName>
</protein>
<evidence type="ECO:0000256" key="1">
    <source>
        <dbReference type="SAM" id="MobiDB-lite"/>
    </source>
</evidence>
<keyword evidence="3" id="KW-1185">Reference proteome</keyword>